<dbReference type="EMBL" id="LR796986">
    <property type="protein sequence ID" value="CAB4180564.1"/>
    <property type="molecule type" value="Genomic_DNA"/>
</dbReference>
<evidence type="ECO:0000313" key="1">
    <source>
        <dbReference type="EMBL" id="CAB4180564.1"/>
    </source>
</evidence>
<sequence>MTKMTPWFPAHIKPVRKGVYEVRTPNNKGNKYCYYDHRGWRLCSAARHSAEEEKHYTSEFMHSSMVLVGSKWRGFTKEQI</sequence>
<protein>
    <submittedName>
        <fullName evidence="1">Uncharacterized protein</fullName>
    </submittedName>
</protein>
<organism evidence="1">
    <name type="scientific">uncultured Caudovirales phage</name>
    <dbReference type="NCBI Taxonomy" id="2100421"/>
    <lineage>
        <taxon>Viruses</taxon>
        <taxon>Duplodnaviria</taxon>
        <taxon>Heunggongvirae</taxon>
        <taxon>Uroviricota</taxon>
        <taxon>Caudoviricetes</taxon>
        <taxon>Peduoviridae</taxon>
        <taxon>Maltschvirus</taxon>
        <taxon>Maltschvirus maltsch</taxon>
    </lineage>
</organism>
<gene>
    <name evidence="1" type="ORF">UFOVP1049_55</name>
</gene>
<name>A0A6J5QLW2_9CAUD</name>
<reference evidence="1" key="1">
    <citation type="submission" date="2020-05" db="EMBL/GenBank/DDBJ databases">
        <authorList>
            <person name="Chiriac C."/>
            <person name="Salcher M."/>
            <person name="Ghai R."/>
            <person name="Kavagutti S V."/>
        </authorList>
    </citation>
    <scope>NUCLEOTIDE SEQUENCE</scope>
</reference>
<accession>A0A6J5QLW2</accession>
<proteinExistence type="predicted"/>